<evidence type="ECO:0000256" key="2">
    <source>
        <dbReference type="ARBA" id="ARBA00005619"/>
    </source>
</evidence>
<evidence type="ECO:0000256" key="5">
    <source>
        <dbReference type="ARBA" id="ARBA00022741"/>
    </source>
</evidence>
<evidence type="ECO:0000256" key="7">
    <source>
        <dbReference type="ARBA" id="ARBA00022989"/>
    </source>
</evidence>
<protein>
    <recommendedName>
        <fullName evidence="3">Signal recognition particle receptor subunit beta</fullName>
    </recommendedName>
</protein>
<keyword evidence="8" id="KW-0342">GTP-binding</keyword>
<keyword evidence="5" id="KW-0547">Nucleotide-binding</keyword>
<dbReference type="Gene3D" id="3.40.50.300">
    <property type="entry name" value="P-loop containing nucleotide triphosphate hydrolases"/>
    <property type="match status" value="1"/>
</dbReference>
<sequence>MLRSLRPFLGPLGALPAPLLLALLFLLPGALLLLLRLGPAATPQAVPAPRVRRTPHLLLAGPSGAGKTALWHALAHDGAAVPNSTPSQAASRCEARIHGRNSQIVDVPGHARLRHLAEKEVGDADALVFCVDAGAGRQGGEGMREAADQLHTLLSSASKRRKPLSLLVLFTRADLSPLLAAGASDAKRRNAALQRATTQLEAEMTRRRTGLGVNAQSAAAKVGALRAVAGGGGGFLAPLWRALGLERSSGPASQDDDEGDEEERDYVAWAASGSAAAAGFSFERLEPAVCTAGAAQTALASVGTQRGWALDEGIEMTLKDEKPLEWDGLLELRAWCAAL</sequence>
<evidence type="ECO:0000256" key="10">
    <source>
        <dbReference type="ARBA" id="ARBA00023170"/>
    </source>
</evidence>
<evidence type="ECO:0000256" key="4">
    <source>
        <dbReference type="ARBA" id="ARBA00022692"/>
    </source>
</evidence>
<keyword evidence="10" id="KW-0675">Receptor</keyword>
<keyword evidence="7" id="KW-1133">Transmembrane helix</keyword>
<dbReference type="SUPFAM" id="SSF52540">
    <property type="entry name" value="P-loop containing nucleoside triphosphate hydrolases"/>
    <property type="match status" value="1"/>
</dbReference>
<dbReference type="InterPro" id="IPR019009">
    <property type="entry name" value="SRP_receptor_beta_su"/>
</dbReference>
<evidence type="ECO:0000313" key="12">
    <source>
        <dbReference type="Proteomes" id="UP000245946"/>
    </source>
</evidence>
<dbReference type="Proteomes" id="UP000245946">
    <property type="component" value="Unassembled WGS sequence"/>
</dbReference>
<accession>A0A316ZBB6</accession>
<dbReference type="GeneID" id="37269933"/>
<reference evidence="11 12" key="1">
    <citation type="journal article" date="2018" name="Mol. Biol. Evol.">
        <title>Broad Genomic Sampling Reveals a Smut Pathogenic Ancestry of the Fungal Clade Ustilaginomycotina.</title>
        <authorList>
            <person name="Kijpornyongpan T."/>
            <person name="Mondo S.J."/>
            <person name="Barry K."/>
            <person name="Sandor L."/>
            <person name="Lee J."/>
            <person name="Lipzen A."/>
            <person name="Pangilinan J."/>
            <person name="LaButti K."/>
            <person name="Hainaut M."/>
            <person name="Henrissat B."/>
            <person name="Grigoriev I.V."/>
            <person name="Spatafora J.W."/>
            <person name="Aime M.C."/>
        </authorList>
    </citation>
    <scope>NUCLEOTIDE SEQUENCE [LARGE SCALE GENOMIC DNA]</scope>
    <source>
        <strain evidence="11 12">MCA 4186</strain>
    </source>
</reference>
<comment type="subcellular location">
    <subcellularLocation>
        <location evidence="1">Endoplasmic reticulum membrane</location>
        <topology evidence="1">Single-pass membrane protein</topology>
    </subcellularLocation>
</comment>
<evidence type="ECO:0000256" key="1">
    <source>
        <dbReference type="ARBA" id="ARBA00004389"/>
    </source>
</evidence>
<comment type="similarity">
    <text evidence="2">Belongs to the SRP receptor beta subunit family.</text>
</comment>
<dbReference type="GO" id="GO:0005789">
    <property type="term" value="C:endoplasmic reticulum membrane"/>
    <property type="evidence" value="ECO:0007669"/>
    <property type="project" value="UniProtKB-SubCell"/>
</dbReference>
<dbReference type="InterPro" id="IPR027417">
    <property type="entry name" value="P-loop_NTPase"/>
</dbReference>
<keyword evidence="9" id="KW-0472">Membrane</keyword>
<evidence type="ECO:0000313" key="11">
    <source>
        <dbReference type="EMBL" id="PWN98318.1"/>
    </source>
</evidence>
<name>A0A316ZBB6_9BASI</name>
<proteinExistence type="inferred from homology"/>
<dbReference type="AlphaFoldDB" id="A0A316ZBB6"/>
<dbReference type="RefSeq" id="XP_025598597.1">
    <property type="nucleotide sequence ID" value="XM_025742389.1"/>
</dbReference>
<evidence type="ECO:0000256" key="6">
    <source>
        <dbReference type="ARBA" id="ARBA00022824"/>
    </source>
</evidence>
<evidence type="ECO:0000256" key="9">
    <source>
        <dbReference type="ARBA" id="ARBA00023136"/>
    </source>
</evidence>
<evidence type="ECO:0000256" key="3">
    <source>
        <dbReference type="ARBA" id="ARBA00020256"/>
    </source>
</evidence>
<dbReference type="GO" id="GO:0005525">
    <property type="term" value="F:GTP binding"/>
    <property type="evidence" value="ECO:0007669"/>
    <property type="project" value="UniProtKB-KW"/>
</dbReference>
<evidence type="ECO:0000256" key="8">
    <source>
        <dbReference type="ARBA" id="ARBA00023134"/>
    </source>
</evidence>
<keyword evidence="6" id="KW-0256">Endoplasmic reticulum</keyword>
<keyword evidence="4" id="KW-0812">Transmembrane</keyword>
<dbReference type="EMBL" id="KZ819292">
    <property type="protein sequence ID" value="PWN98318.1"/>
    <property type="molecule type" value="Genomic_DNA"/>
</dbReference>
<dbReference type="STRING" id="58919.A0A316ZBB6"/>
<dbReference type="Pfam" id="PF09439">
    <property type="entry name" value="SRPRB"/>
    <property type="match status" value="1"/>
</dbReference>
<gene>
    <name evidence="11" type="ORF">FA09DRAFT_329917</name>
</gene>
<keyword evidence="12" id="KW-1185">Reference proteome</keyword>
<dbReference type="OrthoDB" id="41266at2759"/>
<organism evidence="11 12">
    <name type="scientific">Tilletiopsis washingtonensis</name>
    <dbReference type="NCBI Taxonomy" id="58919"/>
    <lineage>
        <taxon>Eukaryota</taxon>
        <taxon>Fungi</taxon>
        <taxon>Dikarya</taxon>
        <taxon>Basidiomycota</taxon>
        <taxon>Ustilaginomycotina</taxon>
        <taxon>Exobasidiomycetes</taxon>
        <taxon>Entylomatales</taxon>
        <taxon>Entylomatales incertae sedis</taxon>
        <taxon>Tilletiopsis</taxon>
    </lineage>
</organism>